<feature type="region of interest" description="Disordered" evidence="1">
    <location>
        <begin position="590"/>
        <end position="668"/>
    </location>
</feature>
<feature type="compositionally biased region" description="Basic residues" evidence="1">
    <location>
        <begin position="197"/>
        <end position="208"/>
    </location>
</feature>
<comment type="caution">
    <text evidence="2">The sequence shown here is derived from an EMBL/GenBank/DDBJ whole genome shotgun (WGS) entry which is preliminary data.</text>
</comment>
<organism evidence="2 3">
    <name type="scientific">Favolaschia claudopus</name>
    <dbReference type="NCBI Taxonomy" id="2862362"/>
    <lineage>
        <taxon>Eukaryota</taxon>
        <taxon>Fungi</taxon>
        <taxon>Dikarya</taxon>
        <taxon>Basidiomycota</taxon>
        <taxon>Agaricomycotina</taxon>
        <taxon>Agaricomycetes</taxon>
        <taxon>Agaricomycetidae</taxon>
        <taxon>Agaricales</taxon>
        <taxon>Marasmiineae</taxon>
        <taxon>Mycenaceae</taxon>
        <taxon>Favolaschia</taxon>
    </lineage>
</organism>
<keyword evidence="3" id="KW-1185">Reference proteome</keyword>
<feature type="compositionally biased region" description="Low complexity" evidence="1">
    <location>
        <begin position="115"/>
        <end position="173"/>
    </location>
</feature>
<evidence type="ECO:0000256" key="1">
    <source>
        <dbReference type="SAM" id="MobiDB-lite"/>
    </source>
</evidence>
<reference evidence="2 3" key="1">
    <citation type="journal article" date="2024" name="J Genomics">
        <title>Draft genome sequencing and assembly of Favolaschia claudopus CIRM-BRFM 2984 isolated from oak limbs.</title>
        <authorList>
            <person name="Navarro D."/>
            <person name="Drula E."/>
            <person name="Chaduli D."/>
            <person name="Cazenave R."/>
            <person name="Ahrendt S."/>
            <person name="Wang J."/>
            <person name="Lipzen A."/>
            <person name="Daum C."/>
            <person name="Barry K."/>
            <person name="Grigoriev I.V."/>
            <person name="Favel A."/>
            <person name="Rosso M.N."/>
            <person name="Martin F."/>
        </authorList>
    </citation>
    <scope>NUCLEOTIDE SEQUENCE [LARGE SCALE GENOMIC DNA]</scope>
    <source>
        <strain evidence="2 3">CIRM-BRFM 2984</strain>
    </source>
</reference>
<feature type="compositionally biased region" description="Acidic residues" evidence="1">
    <location>
        <begin position="629"/>
        <end position="660"/>
    </location>
</feature>
<feature type="compositionally biased region" description="Acidic residues" evidence="1">
    <location>
        <begin position="590"/>
        <end position="605"/>
    </location>
</feature>
<evidence type="ECO:0000313" key="3">
    <source>
        <dbReference type="Proteomes" id="UP001362999"/>
    </source>
</evidence>
<protein>
    <submittedName>
        <fullName evidence="2">Uncharacterized protein</fullName>
    </submittedName>
</protein>
<dbReference type="AlphaFoldDB" id="A0AAW0EJ97"/>
<gene>
    <name evidence="2" type="ORF">R3P38DRAFT_2827642</name>
</gene>
<feature type="compositionally biased region" description="Basic and acidic residues" evidence="1">
    <location>
        <begin position="65"/>
        <end position="82"/>
    </location>
</feature>
<dbReference type="EMBL" id="JAWWNJ010000001">
    <property type="protein sequence ID" value="KAK7065034.1"/>
    <property type="molecule type" value="Genomic_DNA"/>
</dbReference>
<feature type="compositionally biased region" description="Low complexity" evidence="1">
    <location>
        <begin position="96"/>
        <end position="108"/>
    </location>
</feature>
<proteinExistence type="predicted"/>
<dbReference type="Proteomes" id="UP001362999">
    <property type="component" value="Unassembled WGS sequence"/>
</dbReference>
<feature type="region of interest" description="Disordered" evidence="1">
    <location>
        <begin position="65"/>
        <end position="212"/>
    </location>
</feature>
<accession>A0AAW0EJ97</accession>
<name>A0AAW0EJ97_9AGAR</name>
<sequence>MAMFQNMRLEYDNMLNAGMEQFKSSAADHFHAIERQRDMAREENAAMRAEGERLTALLAAREAELQKLQFDERTQDPRTQDPRRHKAPSPSATPRTKASSTKTAGSSSPNPPSSSSPKPSSSARASRGSPKAHASTAPPRSSPDASASPSDLPSGSTGSSKAKAGASQGATKGNNNQDSAKKKGKQQTEDDDDTTKKGKGKGSPRKLGQHQMLKGDIDRAADGVKAAFQTHIRFIGNCLVSGKAPPSASPALVKRFELRLQGSTTTELVRSGVYKMPVISPSAVKLGVDVREAIRGNSKILKAYAKMEEADLLSVKAYIAGLGINVWAIDYTQSPNSVYNSAMRKCAIHTFRFLCASKAYDFFTMDTSFINDVLLLTRLYDHFVHHHLNMQWQAEVRNPGASEANIERNRLIQTRSRLYASRSKKMDEFKIHSRIKAMFAIKATSDDEGDAKNARARVQPERSAAANGLVDALEDLICKDLVDDGKRDIARRRRNRRSVPLEGRNDSQFEEIPKEMPIQYYDPSWFNSKPVQTRAKLNPKLVVSFVPGTTNYFSSVGNNGLSGPQLTAKYGRMVFADYDLNFDEAEGNADVEDADGNAEDEEGEGDSIGSQDSEEEAEMDDAASIGSFLDDDDAEGSTDEEDDDQEYEQRDDDEDMEEIFGNDSDKNT</sequence>
<feature type="compositionally biased region" description="Acidic residues" evidence="1">
    <location>
        <begin position="612"/>
        <end position="621"/>
    </location>
</feature>
<evidence type="ECO:0000313" key="2">
    <source>
        <dbReference type="EMBL" id="KAK7065034.1"/>
    </source>
</evidence>